<keyword evidence="5 8" id="KW-1133">Transmembrane helix</keyword>
<evidence type="ECO:0000313" key="10">
    <source>
        <dbReference type="Proteomes" id="UP000184501"/>
    </source>
</evidence>
<evidence type="ECO:0000256" key="1">
    <source>
        <dbReference type="ARBA" id="ARBA00004651"/>
    </source>
</evidence>
<name>A0A1M5AWX1_STRHI</name>
<evidence type="ECO:0000256" key="8">
    <source>
        <dbReference type="SAM" id="Phobius"/>
    </source>
</evidence>
<sequence length="429" mass="46027">MLRRRPVPTALLTPRPRNALAAGVAVLAVALYAVQAYVWPLERWFMFDLDIYRQGGRALLEGTGLYTAHFNGLPFTNTPFSALLFAGLAVMPMAAARLVMAGLTIGALVLAVWCVTKLVGMPVRQRFAVVATASAVGLWLEPVQGSLTYGQVNVVLMALVLLDFVLPRRVMGIGIGLATAVKLTPGLFVVYLLLTRRFRAVGVASATVIGTVALGFLVAPQESGQYWSGEFMKASRIGGDVYYFGNQSLRALLGRLTSSTMDSPLLALSWFVIVALVAFLGLRAALRLHRRGSELGGILTCALTALLISPVSWHHHWVWCVPLVVHLWLAGRRRLTVGLVVLLATWPKPGKAFPLPEGLLGAGFPLSELYVVLGLIVLGVVVRATRAGKAPDGRLVPDVGAAVGTILDESDGEDRARRLVSPGQRRGST</sequence>
<comment type="similarity">
    <text evidence="7">Belongs to the glycosyltransferase 87 family.</text>
</comment>
<evidence type="ECO:0000256" key="7">
    <source>
        <dbReference type="ARBA" id="ARBA00024033"/>
    </source>
</evidence>
<reference evidence="9 10" key="1">
    <citation type="submission" date="2016-11" db="EMBL/GenBank/DDBJ databases">
        <authorList>
            <person name="Jaros S."/>
            <person name="Januszkiewicz K."/>
            <person name="Wedrychowicz H."/>
        </authorList>
    </citation>
    <scope>NUCLEOTIDE SEQUENCE [LARGE SCALE GENOMIC DNA]</scope>
    <source>
        <strain evidence="9 10">DSM 44523</strain>
    </source>
</reference>
<feature type="transmembrane region" description="Helical" evidence="8">
    <location>
        <begin position="170"/>
        <end position="194"/>
    </location>
</feature>
<evidence type="ECO:0000256" key="4">
    <source>
        <dbReference type="ARBA" id="ARBA00022692"/>
    </source>
</evidence>
<accession>A0A1M5AWX1</accession>
<evidence type="ECO:0000256" key="5">
    <source>
        <dbReference type="ARBA" id="ARBA00022989"/>
    </source>
</evidence>
<feature type="transmembrane region" description="Helical" evidence="8">
    <location>
        <begin position="201"/>
        <end position="219"/>
    </location>
</feature>
<dbReference type="Pfam" id="PF09594">
    <property type="entry name" value="GT87"/>
    <property type="match status" value="1"/>
</dbReference>
<evidence type="ECO:0000256" key="2">
    <source>
        <dbReference type="ARBA" id="ARBA00022475"/>
    </source>
</evidence>
<comment type="subcellular location">
    <subcellularLocation>
        <location evidence="1">Cell membrane</location>
        <topology evidence="1">Multi-pass membrane protein</topology>
    </subcellularLocation>
</comment>
<feature type="transmembrane region" description="Helical" evidence="8">
    <location>
        <begin position="265"/>
        <end position="286"/>
    </location>
</feature>
<feature type="transmembrane region" description="Helical" evidence="8">
    <location>
        <begin position="359"/>
        <end position="382"/>
    </location>
</feature>
<dbReference type="STRING" id="2017.SAMN05444320_103293"/>
<dbReference type="RefSeq" id="WP_073481594.1">
    <property type="nucleotide sequence ID" value="NZ_FQVN01000003.1"/>
</dbReference>
<evidence type="ECO:0000256" key="3">
    <source>
        <dbReference type="ARBA" id="ARBA00022679"/>
    </source>
</evidence>
<keyword evidence="2" id="KW-1003">Cell membrane</keyword>
<keyword evidence="4 8" id="KW-0812">Transmembrane</keyword>
<proteinExistence type="inferred from homology"/>
<dbReference type="Proteomes" id="UP000184501">
    <property type="component" value="Unassembled WGS sequence"/>
</dbReference>
<organism evidence="9 10">
    <name type="scientific">Streptoalloteichus hindustanus</name>
    <dbReference type="NCBI Taxonomy" id="2017"/>
    <lineage>
        <taxon>Bacteria</taxon>
        <taxon>Bacillati</taxon>
        <taxon>Actinomycetota</taxon>
        <taxon>Actinomycetes</taxon>
        <taxon>Pseudonocardiales</taxon>
        <taxon>Pseudonocardiaceae</taxon>
        <taxon>Streptoalloteichus</taxon>
    </lineage>
</organism>
<gene>
    <name evidence="9" type="ORF">SAMN05444320_103293</name>
</gene>
<dbReference type="EMBL" id="FQVN01000003">
    <property type="protein sequence ID" value="SHF34710.1"/>
    <property type="molecule type" value="Genomic_DNA"/>
</dbReference>
<protein>
    <submittedName>
        <fullName evidence="9">Alpha-1,2-mannosyltransferase</fullName>
    </submittedName>
</protein>
<dbReference type="AlphaFoldDB" id="A0A1M5AWX1"/>
<dbReference type="OrthoDB" id="9774600at2"/>
<dbReference type="GO" id="GO:0005886">
    <property type="term" value="C:plasma membrane"/>
    <property type="evidence" value="ECO:0007669"/>
    <property type="project" value="UniProtKB-SubCell"/>
</dbReference>
<keyword evidence="9" id="KW-0328">Glycosyltransferase</keyword>
<keyword evidence="6 8" id="KW-0472">Membrane</keyword>
<evidence type="ECO:0000313" key="9">
    <source>
        <dbReference type="EMBL" id="SHF34710.1"/>
    </source>
</evidence>
<keyword evidence="10" id="KW-1185">Reference proteome</keyword>
<feature type="transmembrane region" description="Helical" evidence="8">
    <location>
        <begin position="82"/>
        <end position="115"/>
    </location>
</feature>
<evidence type="ECO:0000256" key="6">
    <source>
        <dbReference type="ARBA" id="ARBA00023136"/>
    </source>
</evidence>
<feature type="transmembrane region" description="Helical" evidence="8">
    <location>
        <begin position="295"/>
        <end position="313"/>
    </location>
</feature>
<feature type="transmembrane region" description="Helical" evidence="8">
    <location>
        <begin position="127"/>
        <end position="150"/>
    </location>
</feature>
<keyword evidence="3 9" id="KW-0808">Transferase</keyword>
<dbReference type="GO" id="GO:0016758">
    <property type="term" value="F:hexosyltransferase activity"/>
    <property type="evidence" value="ECO:0007669"/>
    <property type="project" value="InterPro"/>
</dbReference>
<dbReference type="InterPro" id="IPR018584">
    <property type="entry name" value="GT87"/>
</dbReference>